<accession>A0A381DHS6</accession>
<dbReference type="STRING" id="32024.GCA_000788295_00544"/>
<name>A0A381DHS6_9BACT</name>
<reference evidence="1 2" key="1">
    <citation type="submission" date="2018-06" db="EMBL/GenBank/DDBJ databases">
        <authorList>
            <consortium name="Pathogen Informatics"/>
            <person name="Doyle S."/>
        </authorList>
    </citation>
    <scope>NUCLEOTIDE SEQUENCE [LARGE SCALE GENOMIC DNA]</scope>
    <source>
        <strain evidence="1 2">NCTC12475</strain>
    </source>
</reference>
<evidence type="ECO:0000313" key="1">
    <source>
        <dbReference type="EMBL" id="SUX10238.1"/>
    </source>
</evidence>
<evidence type="ECO:0000313" key="2">
    <source>
        <dbReference type="Proteomes" id="UP000254920"/>
    </source>
</evidence>
<proteinExistence type="predicted"/>
<dbReference type="Proteomes" id="UP000254920">
    <property type="component" value="Unassembled WGS sequence"/>
</dbReference>
<dbReference type="OrthoDB" id="196859at2"/>
<protein>
    <submittedName>
        <fullName evidence="1">Cytochrome C family protein</fullName>
    </submittedName>
</protein>
<dbReference type="RefSeq" id="WP_089182677.1">
    <property type="nucleotide sequence ID" value="NZ_CP043427.1"/>
</dbReference>
<sequence length="183" mass="20777">MKKTIFLLAILSSLAFGKNMWIYNITTDLIDPKTNEVVGKIYEGTPVKLIKNQGELSLIEVNGVTSSADKSVLVYKNDKNTNTPLSSFLKLDNATAKNGDKFLVKSSDLVDREYPAWEEIELVYYDTCTSCHAGHHPSEHLMNEWDAYLSAMQYFAKINDEEKSRILRFLESHAKDGFAKEEE</sequence>
<dbReference type="GeneID" id="93090866"/>
<dbReference type="AlphaFoldDB" id="A0A381DHS6"/>
<gene>
    <name evidence="1" type="primary">torC_1</name>
    <name evidence="1" type="ORF">NCTC12475_00423</name>
</gene>
<keyword evidence="2" id="KW-1185">Reference proteome</keyword>
<organism evidence="1 2">
    <name type="scientific">Campylobacter sputorum subsp. sputorum</name>
    <dbReference type="NCBI Taxonomy" id="32024"/>
    <lineage>
        <taxon>Bacteria</taxon>
        <taxon>Pseudomonadati</taxon>
        <taxon>Campylobacterota</taxon>
        <taxon>Epsilonproteobacteria</taxon>
        <taxon>Campylobacterales</taxon>
        <taxon>Campylobacteraceae</taxon>
        <taxon>Campylobacter</taxon>
    </lineage>
</organism>
<dbReference type="EMBL" id="UFVD01000001">
    <property type="protein sequence ID" value="SUX10238.1"/>
    <property type="molecule type" value="Genomic_DNA"/>
</dbReference>